<dbReference type="EMBL" id="LSFM01000023">
    <property type="protein sequence ID" value="OBY62836.1"/>
    <property type="molecule type" value="Genomic_DNA"/>
</dbReference>
<organism evidence="1 2">
    <name type="scientific">Polaribacter vadi</name>
    <dbReference type="NCBI Taxonomy" id="1774273"/>
    <lineage>
        <taxon>Bacteria</taxon>
        <taxon>Pseudomonadati</taxon>
        <taxon>Bacteroidota</taxon>
        <taxon>Flavobacteriia</taxon>
        <taxon>Flavobacteriales</taxon>
        <taxon>Flavobacteriaceae</taxon>
    </lineage>
</organism>
<comment type="caution">
    <text evidence="1">The sequence shown here is derived from an EMBL/GenBank/DDBJ whole genome shotgun (WGS) entry which is preliminary data.</text>
</comment>
<dbReference type="OrthoDB" id="645138at2"/>
<dbReference type="STRING" id="1774273.LPB03_11875"/>
<sequence length="251" mass="27124">MAKQTGIIKLKGTIGGISFYKTGDGHLAREKGGVDKSRIQNDPAFQRTRENGSEFGRAGRGGKVLRNAIRVLLQNAKDKRVVSRLTKTLVAITKTDTTNERGLRTLQDGDLSLLENFEFNLNGKLGATLFAAYTKAFDRVTGEATLDIAVFSPTIRIAAPNGTTHFKVVMGTSELDFENETSTFENDETAILPYTAADTAPIALSATITANSTLPVVQVLGIEFYQEVNGQMYALKNGAYNALSVVIVDTP</sequence>
<reference evidence="2" key="1">
    <citation type="submission" date="2016-02" db="EMBL/GenBank/DDBJ databases">
        <authorList>
            <person name="Shin S.-K."/>
            <person name="Yi H."/>
            <person name="Kim E."/>
        </authorList>
    </citation>
    <scope>NUCLEOTIDE SEQUENCE [LARGE SCALE GENOMIC DNA]</scope>
    <source>
        <strain evidence="2">LPB0003</strain>
    </source>
</reference>
<dbReference type="KEGG" id="pob:LPB03_11875"/>
<accession>A0A1B8TST1</accession>
<dbReference type="Proteomes" id="UP000092584">
    <property type="component" value="Unassembled WGS sequence"/>
</dbReference>
<dbReference type="AlphaFoldDB" id="A0A1B8TST1"/>
<evidence type="ECO:0000313" key="1">
    <source>
        <dbReference type="EMBL" id="OBY62836.1"/>
    </source>
</evidence>
<name>A0A1B8TST1_9FLAO</name>
<protein>
    <submittedName>
        <fullName evidence="1">Uncharacterized protein</fullName>
    </submittedName>
</protein>
<proteinExistence type="predicted"/>
<gene>
    <name evidence="1" type="ORF">LPB3_11885</name>
</gene>
<evidence type="ECO:0000313" key="2">
    <source>
        <dbReference type="Proteomes" id="UP000092584"/>
    </source>
</evidence>
<keyword evidence="2" id="KW-1185">Reference proteome</keyword>
<dbReference type="RefSeq" id="WP_065319817.1">
    <property type="nucleotide sequence ID" value="NZ_CP017477.1"/>
</dbReference>